<dbReference type="GO" id="GO:0005886">
    <property type="term" value="C:plasma membrane"/>
    <property type="evidence" value="ECO:0007669"/>
    <property type="project" value="TreeGrafter"/>
</dbReference>
<dbReference type="Proteomes" id="UP000689195">
    <property type="component" value="Unassembled WGS sequence"/>
</dbReference>
<gene>
    <name evidence="9" type="ORF">PPENT_87.1.T0390037</name>
</gene>
<dbReference type="GO" id="GO:0000155">
    <property type="term" value="F:phosphorelay sensor kinase activity"/>
    <property type="evidence" value="ECO:0007669"/>
    <property type="project" value="TreeGrafter"/>
</dbReference>
<keyword evidence="10" id="KW-1185">Reference proteome</keyword>
<comment type="caution">
    <text evidence="5">Lacks conserved residue(s) required for the propagation of feature annotation.</text>
</comment>
<feature type="region of interest" description="Disordered" evidence="6">
    <location>
        <begin position="823"/>
        <end position="846"/>
    </location>
</feature>
<feature type="transmembrane region" description="Helical" evidence="7">
    <location>
        <begin position="54"/>
        <end position="77"/>
    </location>
</feature>
<dbReference type="PANTHER" id="PTHR43047">
    <property type="entry name" value="TWO-COMPONENT HISTIDINE PROTEIN KINASE"/>
    <property type="match status" value="1"/>
</dbReference>
<evidence type="ECO:0000256" key="3">
    <source>
        <dbReference type="ARBA" id="ARBA00022679"/>
    </source>
</evidence>
<evidence type="ECO:0000313" key="9">
    <source>
        <dbReference type="EMBL" id="CAD8163094.1"/>
    </source>
</evidence>
<dbReference type="GO" id="GO:0009927">
    <property type="term" value="F:histidine phosphotransfer kinase activity"/>
    <property type="evidence" value="ECO:0007669"/>
    <property type="project" value="TreeGrafter"/>
</dbReference>
<organism evidence="9 10">
    <name type="scientific">Paramecium pentaurelia</name>
    <dbReference type="NCBI Taxonomy" id="43138"/>
    <lineage>
        <taxon>Eukaryota</taxon>
        <taxon>Sar</taxon>
        <taxon>Alveolata</taxon>
        <taxon>Ciliophora</taxon>
        <taxon>Intramacronucleata</taxon>
        <taxon>Oligohymenophorea</taxon>
        <taxon>Peniculida</taxon>
        <taxon>Parameciidae</taxon>
        <taxon>Paramecium</taxon>
    </lineage>
</organism>
<dbReference type="OrthoDB" id="297207at2759"/>
<evidence type="ECO:0000259" key="8">
    <source>
        <dbReference type="PROSITE" id="PS50110"/>
    </source>
</evidence>
<feature type="transmembrane region" description="Helical" evidence="7">
    <location>
        <begin position="123"/>
        <end position="151"/>
    </location>
</feature>
<proteinExistence type="predicted"/>
<dbReference type="PROSITE" id="PS50110">
    <property type="entry name" value="RESPONSE_REGULATORY"/>
    <property type="match status" value="1"/>
</dbReference>
<feature type="transmembrane region" description="Helical" evidence="7">
    <location>
        <begin position="84"/>
        <end position="103"/>
    </location>
</feature>
<evidence type="ECO:0000256" key="2">
    <source>
        <dbReference type="ARBA" id="ARBA00012438"/>
    </source>
</evidence>
<protein>
    <recommendedName>
        <fullName evidence="2">histidine kinase</fullName>
        <ecNumber evidence="2">2.7.13.3</ecNumber>
    </recommendedName>
</protein>
<reference evidence="9" key="1">
    <citation type="submission" date="2021-01" db="EMBL/GenBank/DDBJ databases">
        <authorList>
            <consortium name="Genoscope - CEA"/>
            <person name="William W."/>
        </authorList>
    </citation>
    <scope>NUCLEOTIDE SEQUENCE</scope>
</reference>
<evidence type="ECO:0000256" key="4">
    <source>
        <dbReference type="ARBA" id="ARBA00022777"/>
    </source>
</evidence>
<dbReference type="PANTHER" id="PTHR43047:SF72">
    <property type="entry name" value="OSMOSENSING HISTIDINE PROTEIN KINASE SLN1"/>
    <property type="match status" value="1"/>
</dbReference>
<feature type="transmembrane region" description="Helical" evidence="7">
    <location>
        <begin position="25"/>
        <end position="42"/>
    </location>
</feature>
<dbReference type="AlphaFoldDB" id="A0A8S1UFC9"/>
<keyword evidence="4" id="KW-0418">Kinase</keyword>
<evidence type="ECO:0000313" key="10">
    <source>
        <dbReference type="Proteomes" id="UP000689195"/>
    </source>
</evidence>
<name>A0A8S1UFC9_9CILI</name>
<keyword evidence="7" id="KW-1133">Transmembrane helix</keyword>
<evidence type="ECO:0000256" key="7">
    <source>
        <dbReference type="SAM" id="Phobius"/>
    </source>
</evidence>
<keyword evidence="7" id="KW-0472">Membrane</keyword>
<evidence type="ECO:0000256" key="6">
    <source>
        <dbReference type="SAM" id="MobiDB-lite"/>
    </source>
</evidence>
<comment type="catalytic activity">
    <reaction evidence="1">
        <text>ATP + protein L-histidine = ADP + protein N-phospho-L-histidine.</text>
        <dbReference type="EC" id="2.7.13.3"/>
    </reaction>
</comment>
<feature type="compositionally biased region" description="Basic and acidic residues" evidence="6">
    <location>
        <begin position="832"/>
        <end position="842"/>
    </location>
</feature>
<dbReference type="InterPro" id="IPR001789">
    <property type="entry name" value="Sig_transdc_resp-reg_receiver"/>
</dbReference>
<comment type="caution">
    <text evidence="9">The sequence shown here is derived from an EMBL/GenBank/DDBJ whole genome shotgun (WGS) entry which is preliminary data.</text>
</comment>
<keyword evidence="3" id="KW-0808">Transferase</keyword>
<evidence type="ECO:0000256" key="1">
    <source>
        <dbReference type="ARBA" id="ARBA00000085"/>
    </source>
</evidence>
<dbReference type="EMBL" id="CAJJDO010000039">
    <property type="protein sequence ID" value="CAD8163094.1"/>
    <property type="molecule type" value="Genomic_DNA"/>
</dbReference>
<dbReference type="EC" id="2.7.13.3" evidence="2"/>
<accession>A0A8S1UFC9</accession>
<sequence length="1071" mass="124636">MINNLKGYFYIYSQPYTNIYQHTKVINIISIYQLFDMIITIVDASTQKMDGTRIMLIVRIIVQAVLLILFWLIFNCLRKFRNGFLNVATFIYFISLSICWTETDYYLFYELKKPYTSYTAEIQTLLLGLVLLQESQICQTISLLFSLFYSLFRIQLFQNKIDILSSIRIVLIHIAFQIFLLQLPQKKKKLNNQLVMLGQQSKNYVPIQSNRQSQPNQQWRLSTYLNQQDYEIKKRLTQQFKENEVIVSEENRLDTERQNLDQFYENVLNNIQIGIFVLDNLQTPVKSINPYMSHLVLKDDQLSDEFLNSEIFDFGIAFEDNLTVLPKFHRSKDIGNFIKFMQTLEQSINYENGNIGLKEVQFFHKSMKIKTLIEHLIPFQHFKFNQCQNLIDFSLKIYLKQDNLYTCVVLSPILQRHKPQLILFVSDLTDEPFMTQLNQFNQNSDLLVSDISQKIKQPLNCTISMLEITIHSVPFEIQEKFLNPALAGCKLLISTANDILDYVTIRKKGKLELCQMDVHVREFITDSINIIKQQALFRGLQIQVNVRHNVPAFFRTDPNRLRQILLNLLVSSIQATINGTIVVSASKSTLIQDHIELVIKVHALEMNQSVLKTIDKTVRFFKSQNLLTSTMIDLANAGRKYSQSILIAFCLSLSISTIPFEYHYEKNEDYEEFCFIIQIQNKNPNFSQQLNFKRQSALSIQQLNFKQSYQIDQGFRRHQSSRQSLFDKASIAIQGSFEKQKFKQQALQQQKLQSQSQILATQSQRKDSGIKLSTSFGQQNQSRFIVPRTSQGDIDVDFLPTFKTIKSQDQSKKIKQMISHSKSDISIVSEQNSKESKGENESSHNSLDVGVQLDKFLYNESGKIDEKDSPLVIMQQSINYTYNNNLTASKRDSVLTFGGRSSIFSSMRYSASIMQPNDLIDCFEKMEKIKQQKYNQKCQCPKILICEQNDFDLYAVSHQLGNIGMNFDYTMQRSQIHEKLKTAYEIEKSCCKGYQLIFISVEFVDEELSEQCNLIKNINSQFKKEARIIGLIGFQDDENRIAIKKLPFHDFLSKPLMIDALLFILAKWVKL</sequence>
<keyword evidence="7" id="KW-0812">Transmembrane</keyword>
<feature type="domain" description="Response regulatory" evidence="8">
    <location>
        <begin position="942"/>
        <end position="1069"/>
    </location>
</feature>
<evidence type="ECO:0000256" key="5">
    <source>
        <dbReference type="PROSITE-ProRule" id="PRU00169"/>
    </source>
</evidence>
<feature type="transmembrane region" description="Helical" evidence="7">
    <location>
        <begin position="163"/>
        <end position="183"/>
    </location>
</feature>